<evidence type="ECO:0000256" key="1">
    <source>
        <dbReference type="ARBA" id="ARBA00004141"/>
    </source>
</evidence>
<dbReference type="GO" id="GO:0017004">
    <property type="term" value="P:cytochrome complex assembly"/>
    <property type="evidence" value="ECO:0007669"/>
    <property type="project" value="UniProtKB-KW"/>
</dbReference>
<dbReference type="EMBL" id="CAGS01000054">
    <property type="protein sequence ID" value="CCF82701.1"/>
    <property type="molecule type" value="Genomic_DNA"/>
</dbReference>
<comment type="similarity">
    <text evidence="2">Belongs to the DsbD family.</text>
</comment>
<feature type="transmembrane region" description="Helical" evidence="7">
    <location>
        <begin position="170"/>
        <end position="194"/>
    </location>
</feature>
<comment type="caution">
    <text evidence="9">The sequence shown here is derived from an EMBL/GenBank/DDBJ whole genome shotgun (WGS) entry which is preliminary data.</text>
</comment>
<evidence type="ECO:0000256" key="5">
    <source>
        <dbReference type="ARBA" id="ARBA00022989"/>
    </source>
</evidence>
<keyword evidence="10" id="KW-1185">Reference proteome</keyword>
<evidence type="ECO:0000256" key="6">
    <source>
        <dbReference type="ARBA" id="ARBA00023136"/>
    </source>
</evidence>
<evidence type="ECO:0000259" key="8">
    <source>
        <dbReference type="Pfam" id="PF02683"/>
    </source>
</evidence>
<keyword evidence="6 7" id="KW-0472">Membrane</keyword>
<keyword evidence="5 7" id="KW-1133">Transmembrane helix</keyword>
<dbReference type="InterPro" id="IPR051790">
    <property type="entry name" value="Cytochrome_c-biogenesis_DsbD"/>
</dbReference>
<dbReference type="GO" id="GO:0016020">
    <property type="term" value="C:membrane"/>
    <property type="evidence" value="ECO:0007669"/>
    <property type="project" value="UniProtKB-SubCell"/>
</dbReference>
<keyword evidence="4" id="KW-0201">Cytochrome c-type biogenesis</keyword>
<reference evidence="9 10" key="1">
    <citation type="journal article" date="2012" name="ISME J.">
        <title>Nitrification expanded: discovery, physiology and genomics of a nitrite-oxidizing bacterium from the phylum Chloroflexi.</title>
        <authorList>
            <person name="Sorokin D.Y."/>
            <person name="Lucker S."/>
            <person name="Vejmelkova D."/>
            <person name="Kostrikina N.A."/>
            <person name="Kleerebezem R."/>
            <person name="Rijpstra W.I."/>
            <person name="Damste J.S."/>
            <person name="Le Paslier D."/>
            <person name="Muyzer G."/>
            <person name="Wagner M."/>
            <person name="van Loosdrecht M.C."/>
            <person name="Daims H."/>
        </authorList>
    </citation>
    <scope>NUCLEOTIDE SEQUENCE [LARGE SCALE GENOMIC DNA]</scope>
    <source>
        <strain evidence="10">none</strain>
    </source>
</reference>
<dbReference type="OrthoDB" id="9803065at2"/>
<name>I4EDD9_9BACT</name>
<comment type="subcellular location">
    <subcellularLocation>
        <location evidence="1">Membrane</location>
        <topology evidence="1">Multi-pass membrane protein</topology>
    </subcellularLocation>
</comment>
<keyword evidence="3 7" id="KW-0812">Transmembrane</keyword>
<dbReference type="RefSeq" id="WP_008475008.1">
    <property type="nucleotide sequence ID" value="NZ_CAGS01000054.1"/>
</dbReference>
<organism evidence="9 10">
    <name type="scientific">Nitrolancea hollandica Lb</name>
    <dbReference type="NCBI Taxonomy" id="1129897"/>
    <lineage>
        <taxon>Bacteria</taxon>
        <taxon>Pseudomonadati</taxon>
        <taxon>Thermomicrobiota</taxon>
        <taxon>Thermomicrobia</taxon>
        <taxon>Sphaerobacterales</taxon>
        <taxon>Sphaerobacterineae</taxon>
        <taxon>Sphaerobacteraceae</taxon>
        <taxon>Nitrolancea</taxon>
    </lineage>
</organism>
<dbReference type="Proteomes" id="UP000004221">
    <property type="component" value="Unassembled WGS sequence"/>
</dbReference>
<dbReference type="InterPro" id="IPR003834">
    <property type="entry name" value="Cyt_c_assmbl_TM_dom"/>
</dbReference>
<proteinExistence type="inferred from homology"/>
<dbReference type="PANTHER" id="PTHR31272">
    <property type="entry name" value="CYTOCHROME C-TYPE BIOGENESIS PROTEIN HI_1454-RELATED"/>
    <property type="match status" value="1"/>
</dbReference>
<dbReference type="PANTHER" id="PTHR31272:SF4">
    <property type="entry name" value="CYTOCHROME C-TYPE BIOGENESIS PROTEIN HI_1454-RELATED"/>
    <property type="match status" value="1"/>
</dbReference>
<evidence type="ECO:0000256" key="4">
    <source>
        <dbReference type="ARBA" id="ARBA00022748"/>
    </source>
</evidence>
<evidence type="ECO:0000256" key="3">
    <source>
        <dbReference type="ARBA" id="ARBA00022692"/>
    </source>
</evidence>
<feature type="transmembrane region" description="Helical" evidence="7">
    <location>
        <begin position="89"/>
        <end position="113"/>
    </location>
</feature>
<evidence type="ECO:0000256" key="7">
    <source>
        <dbReference type="SAM" id="Phobius"/>
    </source>
</evidence>
<accession>I4EDD9</accession>
<dbReference type="Pfam" id="PF02683">
    <property type="entry name" value="DsbD_TM"/>
    <property type="match status" value="1"/>
</dbReference>
<feature type="domain" description="Cytochrome C biogenesis protein transmembrane" evidence="8">
    <location>
        <begin position="10"/>
        <end position="201"/>
    </location>
</feature>
<dbReference type="Gene3D" id="1.20.140.150">
    <property type="match status" value="1"/>
</dbReference>
<dbReference type="AlphaFoldDB" id="I4EDD9"/>
<feature type="transmembrane region" description="Helical" evidence="7">
    <location>
        <begin position="54"/>
        <end position="83"/>
    </location>
</feature>
<feature type="transmembrane region" description="Helical" evidence="7">
    <location>
        <begin position="134"/>
        <end position="158"/>
    </location>
</feature>
<sequence length="251" mass="26963">MPDVTGIGIFAAFFAGVLSFISPCVAPLVPGYLSLISGTTITADTNASKNSWKVLTASLFFVAGFTLVFVVMGASASALGGLIDENRRLINRIAGVIMIVMGLFIIGVLRVPWMYRERRFHPEVKRTLTRSETVLLGMAFGFGWTPCIGPLLASILIYSSAAETVGRGTILLLAYSLGLGLPFIVVGVGVGRALGAMRWVTRHYRAVSAVSGGTLVLIGALFLTDRFFYFSIAAQRFYYQVISPLAARHGL</sequence>
<feature type="transmembrane region" description="Helical" evidence="7">
    <location>
        <begin position="6"/>
        <end position="33"/>
    </location>
</feature>
<evidence type="ECO:0000256" key="2">
    <source>
        <dbReference type="ARBA" id="ARBA00006143"/>
    </source>
</evidence>
<evidence type="ECO:0000313" key="10">
    <source>
        <dbReference type="Proteomes" id="UP000004221"/>
    </source>
</evidence>
<evidence type="ECO:0000313" key="9">
    <source>
        <dbReference type="EMBL" id="CCF82701.1"/>
    </source>
</evidence>
<protein>
    <submittedName>
        <fullName evidence="9">Cytochrome biogenesis protein</fullName>
    </submittedName>
</protein>
<gene>
    <name evidence="9" type="ORF">NITHO_1470004</name>
</gene>
<feature type="transmembrane region" description="Helical" evidence="7">
    <location>
        <begin position="206"/>
        <end position="223"/>
    </location>
</feature>